<feature type="chain" id="PRO_5036767314" evidence="2">
    <location>
        <begin position="22"/>
        <end position="191"/>
    </location>
</feature>
<dbReference type="Proteomes" id="UP000617628">
    <property type="component" value="Unassembled WGS sequence"/>
</dbReference>
<evidence type="ECO:0000259" key="3">
    <source>
        <dbReference type="Pfam" id="PF18205"/>
    </source>
</evidence>
<proteinExistence type="predicted"/>
<evidence type="ECO:0000256" key="2">
    <source>
        <dbReference type="SAM" id="SignalP"/>
    </source>
</evidence>
<keyword evidence="1" id="KW-0472">Membrane</keyword>
<evidence type="ECO:0000313" key="4">
    <source>
        <dbReference type="EMBL" id="MBK1879323.1"/>
    </source>
</evidence>
<protein>
    <submittedName>
        <fullName evidence="4">VPDSG-CTERM sorting domain-containing protein</fullName>
    </submittedName>
</protein>
<organism evidence="4 5">
    <name type="scientific">Pelagicoccus mobilis</name>
    <dbReference type="NCBI Taxonomy" id="415221"/>
    <lineage>
        <taxon>Bacteria</taxon>
        <taxon>Pseudomonadati</taxon>
        <taxon>Verrucomicrobiota</taxon>
        <taxon>Opitutia</taxon>
        <taxon>Puniceicoccales</taxon>
        <taxon>Pelagicoccaceae</taxon>
        <taxon>Pelagicoccus</taxon>
    </lineage>
</organism>
<dbReference type="RefSeq" id="WP_200357536.1">
    <property type="nucleotide sequence ID" value="NZ_JAENIL010000045.1"/>
</dbReference>
<feature type="transmembrane region" description="Helical" evidence="1">
    <location>
        <begin position="170"/>
        <end position="187"/>
    </location>
</feature>
<name>A0A934VT44_9BACT</name>
<accession>A0A934VT44</accession>
<keyword evidence="5" id="KW-1185">Reference proteome</keyword>
<evidence type="ECO:0000313" key="5">
    <source>
        <dbReference type="Proteomes" id="UP000617628"/>
    </source>
</evidence>
<reference evidence="4" key="1">
    <citation type="submission" date="2021-01" db="EMBL/GenBank/DDBJ databases">
        <title>Modified the classification status of verrucomicrobia.</title>
        <authorList>
            <person name="Feng X."/>
        </authorList>
    </citation>
    <scope>NUCLEOTIDE SEQUENCE</scope>
    <source>
        <strain evidence="4">KCTC 13126</strain>
    </source>
</reference>
<sequence length="191" mass="20722">MKKILSLITVTIVLGISSSHAVTIYEEDFSDALGGWSTNYTGAGIFGIDGGAMAWLGKNVDQNPTQSSGTWFSPLINIAGFTDIKIFVDVWTKNDREFETNDYLSVGYDLDSNGITNITTFFGAIPDQTVMSSSLSGTSLKVAIEIFNTGTNEFTYFDNVKVTGTPVPDTSTTFSLLGLAIFGLAFYRNRK</sequence>
<dbReference type="NCBIfam" id="TIGR03778">
    <property type="entry name" value="VPDSG_CTERM"/>
    <property type="match status" value="1"/>
</dbReference>
<keyword evidence="2" id="KW-0732">Signal</keyword>
<dbReference type="EMBL" id="JAENIL010000045">
    <property type="protein sequence ID" value="MBK1879323.1"/>
    <property type="molecule type" value="Genomic_DNA"/>
</dbReference>
<feature type="signal peptide" evidence="2">
    <location>
        <begin position="1"/>
        <end position="21"/>
    </location>
</feature>
<keyword evidence="1" id="KW-0812">Transmembrane</keyword>
<dbReference type="Pfam" id="PF18205">
    <property type="entry name" value="VPDSG-CTERM"/>
    <property type="match status" value="1"/>
</dbReference>
<evidence type="ECO:0000256" key="1">
    <source>
        <dbReference type="SAM" id="Phobius"/>
    </source>
</evidence>
<keyword evidence="1" id="KW-1133">Transmembrane helix</keyword>
<feature type="domain" description="VPDSG-CTERM protein sorting" evidence="3">
    <location>
        <begin position="166"/>
        <end position="190"/>
    </location>
</feature>
<comment type="caution">
    <text evidence="4">The sequence shown here is derived from an EMBL/GenBank/DDBJ whole genome shotgun (WGS) entry which is preliminary data.</text>
</comment>
<dbReference type="AlphaFoldDB" id="A0A934VT44"/>
<dbReference type="InterPro" id="IPR022288">
    <property type="entry name" value="VPDSG_CTERM"/>
</dbReference>
<gene>
    <name evidence="4" type="ORF">JIN87_20720</name>
</gene>